<evidence type="ECO:0000256" key="6">
    <source>
        <dbReference type="ARBA" id="ARBA00023014"/>
    </source>
</evidence>
<dbReference type="OrthoDB" id="9800776at2"/>
<reference evidence="8 9" key="1">
    <citation type="submission" date="2017-06" db="EMBL/GenBank/DDBJ databases">
        <authorList>
            <person name="Kim H.J."/>
            <person name="Triplett B.A."/>
        </authorList>
    </citation>
    <scope>NUCLEOTIDE SEQUENCE [LARGE SCALE GENOMIC DNA]</scope>
    <source>
        <strain evidence="8 9">DSM 25597</strain>
    </source>
</reference>
<keyword evidence="5" id="KW-0408">Iron</keyword>
<dbReference type="CDD" id="cd03469">
    <property type="entry name" value="Rieske_RO_Alpha_N"/>
    <property type="match status" value="1"/>
</dbReference>
<evidence type="ECO:0000313" key="8">
    <source>
        <dbReference type="EMBL" id="SNR37567.1"/>
    </source>
</evidence>
<feature type="domain" description="Rieske" evidence="7">
    <location>
        <begin position="48"/>
        <end position="151"/>
    </location>
</feature>
<keyword evidence="4" id="KW-0560">Oxidoreductase</keyword>
<evidence type="ECO:0000313" key="9">
    <source>
        <dbReference type="Proteomes" id="UP000198379"/>
    </source>
</evidence>
<dbReference type="AlphaFoldDB" id="A0A238VTT9"/>
<dbReference type="InterPro" id="IPR015879">
    <property type="entry name" value="Ring_hydroxy_dOase_asu_C_dom"/>
</dbReference>
<organism evidence="8 9">
    <name type="scientific">Dokdonia pacifica</name>
    <dbReference type="NCBI Taxonomy" id="1627892"/>
    <lineage>
        <taxon>Bacteria</taxon>
        <taxon>Pseudomonadati</taxon>
        <taxon>Bacteroidota</taxon>
        <taxon>Flavobacteriia</taxon>
        <taxon>Flavobacteriales</taxon>
        <taxon>Flavobacteriaceae</taxon>
        <taxon>Dokdonia</taxon>
    </lineage>
</organism>
<dbReference type="Gene3D" id="2.102.10.10">
    <property type="entry name" value="Rieske [2Fe-2S] iron-sulphur domain"/>
    <property type="match status" value="1"/>
</dbReference>
<evidence type="ECO:0000256" key="1">
    <source>
        <dbReference type="ARBA" id="ARBA00001962"/>
    </source>
</evidence>
<dbReference type="GO" id="GO:0004497">
    <property type="term" value="F:monooxygenase activity"/>
    <property type="evidence" value="ECO:0007669"/>
    <property type="project" value="UniProtKB-KW"/>
</dbReference>
<dbReference type="GO" id="GO:0005506">
    <property type="term" value="F:iron ion binding"/>
    <property type="evidence" value="ECO:0007669"/>
    <property type="project" value="InterPro"/>
</dbReference>
<keyword evidence="9" id="KW-1185">Reference proteome</keyword>
<dbReference type="RefSeq" id="WP_089369694.1">
    <property type="nucleotide sequence ID" value="NZ_BMEP01000002.1"/>
</dbReference>
<evidence type="ECO:0000256" key="3">
    <source>
        <dbReference type="ARBA" id="ARBA00022723"/>
    </source>
</evidence>
<dbReference type="GO" id="GO:0051537">
    <property type="term" value="F:2 iron, 2 sulfur cluster binding"/>
    <property type="evidence" value="ECO:0007669"/>
    <property type="project" value="UniProtKB-KW"/>
</dbReference>
<name>A0A238VTT9_9FLAO</name>
<accession>A0A238VTT9</accession>
<dbReference type="Pfam" id="PF00848">
    <property type="entry name" value="Ring_hydroxyl_A"/>
    <property type="match status" value="1"/>
</dbReference>
<evidence type="ECO:0000256" key="4">
    <source>
        <dbReference type="ARBA" id="ARBA00023002"/>
    </source>
</evidence>
<dbReference type="Proteomes" id="UP000198379">
    <property type="component" value="Unassembled WGS sequence"/>
</dbReference>
<protein>
    <submittedName>
        <fullName evidence="8">Choline monooxygenase</fullName>
    </submittedName>
</protein>
<proteinExistence type="predicted"/>
<comment type="cofactor">
    <cofactor evidence="1">
        <name>Fe cation</name>
        <dbReference type="ChEBI" id="CHEBI:24875"/>
    </cofactor>
</comment>
<evidence type="ECO:0000256" key="5">
    <source>
        <dbReference type="ARBA" id="ARBA00023004"/>
    </source>
</evidence>
<sequence length="362" mass="42154">MEPFYIHPDITQAETLPASFYRSQDVFDAIKERVFETTWQWIGDANSCIPLTESVFPFVLLDNYLTEPMMVVRDKENKITCLSNVCTHRGNIVAHHPGKIKNFTCMYHGRRFDLQGTFKSMPEFEEAKDFPRPCDSLHKFELREWGSHLFVGLKPVFDFSEVINVMKERVGFLPLNEFKLDTSLNKDYIINCHWALYCDNYLEGFHIPFVHADLNDALDYGQYKTEIYEHVNLQIGYTDGGDEVFELPEGHPDQGKHVAAYYYWVFPNMMFNFYPWGLSINIVKPFSLNKTKVSFITYVYDETKLHTGAGALLDKVEREDEFVVEGVHKGLQSKFYKAGRFSPTREKGVHHFHSLLAKYLNS</sequence>
<dbReference type="PANTHER" id="PTHR43756">
    <property type="entry name" value="CHOLINE MONOOXYGENASE, CHLOROPLASTIC"/>
    <property type="match status" value="1"/>
</dbReference>
<dbReference type="PANTHER" id="PTHR43756:SF5">
    <property type="entry name" value="CHOLINE MONOOXYGENASE, CHLOROPLASTIC"/>
    <property type="match status" value="1"/>
</dbReference>
<dbReference type="EMBL" id="FZNY01000001">
    <property type="protein sequence ID" value="SNR37567.1"/>
    <property type="molecule type" value="Genomic_DNA"/>
</dbReference>
<gene>
    <name evidence="8" type="ORF">SAMN06265376_101337</name>
</gene>
<keyword evidence="8" id="KW-0503">Monooxygenase</keyword>
<evidence type="ECO:0000259" key="7">
    <source>
        <dbReference type="PROSITE" id="PS51296"/>
    </source>
</evidence>
<dbReference type="Pfam" id="PF00355">
    <property type="entry name" value="Rieske"/>
    <property type="match status" value="1"/>
</dbReference>
<dbReference type="InterPro" id="IPR036922">
    <property type="entry name" value="Rieske_2Fe-2S_sf"/>
</dbReference>
<keyword evidence="6" id="KW-0411">Iron-sulfur</keyword>
<dbReference type="SUPFAM" id="SSF50022">
    <property type="entry name" value="ISP domain"/>
    <property type="match status" value="1"/>
</dbReference>
<dbReference type="SUPFAM" id="SSF55961">
    <property type="entry name" value="Bet v1-like"/>
    <property type="match status" value="1"/>
</dbReference>
<keyword evidence="3" id="KW-0479">Metal-binding</keyword>
<dbReference type="Gene3D" id="3.90.380.10">
    <property type="entry name" value="Naphthalene 1,2-dioxygenase Alpha Subunit, Chain A, domain 1"/>
    <property type="match status" value="2"/>
</dbReference>
<dbReference type="InterPro" id="IPR001663">
    <property type="entry name" value="Rng_hydr_dOase-A"/>
</dbReference>
<dbReference type="PROSITE" id="PS51296">
    <property type="entry name" value="RIESKE"/>
    <property type="match status" value="1"/>
</dbReference>
<keyword evidence="2" id="KW-0001">2Fe-2S</keyword>
<evidence type="ECO:0000256" key="2">
    <source>
        <dbReference type="ARBA" id="ARBA00022714"/>
    </source>
</evidence>
<dbReference type="InterPro" id="IPR017941">
    <property type="entry name" value="Rieske_2Fe-2S"/>
</dbReference>